<gene>
    <name evidence="2" type="primary">Contig13384.g14279</name>
    <name evidence="2" type="ORF">STYLEM_9503</name>
</gene>
<evidence type="ECO:0000256" key="1">
    <source>
        <dbReference type="SAM" id="Phobius"/>
    </source>
</evidence>
<protein>
    <submittedName>
        <fullName evidence="2">Uncharacterized protein</fullName>
    </submittedName>
</protein>
<feature type="transmembrane region" description="Helical" evidence="1">
    <location>
        <begin position="132"/>
        <end position="151"/>
    </location>
</feature>
<feature type="transmembrane region" description="Helical" evidence="1">
    <location>
        <begin position="384"/>
        <end position="406"/>
    </location>
</feature>
<feature type="transmembrane region" description="Helical" evidence="1">
    <location>
        <begin position="59"/>
        <end position="79"/>
    </location>
</feature>
<accession>A0A078AI71</accession>
<dbReference type="AlphaFoldDB" id="A0A078AI71"/>
<feature type="transmembrane region" description="Helical" evidence="1">
    <location>
        <begin position="27"/>
        <end position="47"/>
    </location>
</feature>
<feature type="transmembrane region" description="Helical" evidence="1">
    <location>
        <begin position="91"/>
        <end position="111"/>
    </location>
</feature>
<keyword evidence="1" id="KW-1133">Transmembrane helix</keyword>
<feature type="transmembrane region" description="Helical" evidence="1">
    <location>
        <begin position="213"/>
        <end position="238"/>
    </location>
</feature>
<evidence type="ECO:0000313" key="3">
    <source>
        <dbReference type="Proteomes" id="UP000039865"/>
    </source>
</evidence>
<dbReference type="InParanoid" id="A0A078AI71"/>
<feature type="transmembrane region" description="Helical" evidence="1">
    <location>
        <begin position="322"/>
        <end position="347"/>
    </location>
</feature>
<sequence length="422" mass="48884">MFQNNFYIVQLFLQVIFYSDDFRITTYYTGINSLALNLLGDSLAIFVNNRAQYQLGCQSMMIIGSGLMFLQVTNIHLYSFETDQYYEGTFYLVWLYVTSFFGGLGYQMCWQGGANYCLNIYNSANIYPKQKAYQYLVHLDNIGLVLAFVIIGSASTTQDYITYPHLVDTFMIVSMASFALILSLPRPGYETQRQIKDHLGPSVFITEIMKLKWIYFIPVMLVKAIVKSFCYCMAILYLSEGVVSNKDQPLQFLLYCCSMYGVGKALRSITIQYKVFFANPCRFIFGSLCMLGLLTAALVLLVEYEQAIYDYYEDQSRDYWCNICYAIMLFLGISMHATHGLLQSLIARVEFNQDLTDSIDALTTLFMVPFCYFQALAYHGRDSFRLYLIFTFVFCQVVVLLQFYCYRAVLIQRQYDYGSIYF</sequence>
<feature type="transmembrane region" description="Helical" evidence="1">
    <location>
        <begin position="281"/>
        <end position="302"/>
    </location>
</feature>
<dbReference type="Proteomes" id="UP000039865">
    <property type="component" value="Unassembled WGS sequence"/>
</dbReference>
<proteinExistence type="predicted"/>
<keyword evidence="3" id="KW-1185">Reference proteome</keyword>
<keyword evidence="1" id="KW-0472">Membrane</keyword>
<organism evidence="2 3">
    <name type="scientific">Stylonychia lemnae</name>
    <name type="common">Ciliate</name>
    <dbReference type="NCBI Taxonomy" id="5949"/>
    <lineage>
        <taxon>Eukaryota</taxon>
        <taxon>Sar</taxon>
        <taxon>Alveolata</taxon>
        <taxon>Ciliophora</taxon>
        <taxon>Intramacronucleata</taxon>
        <taxon>Spirotrichea</taxon>
        <taxon>Stichotrichia</taxon>
        <taxon>Sporadotrichida</taxon>
        <taxon>Oxytrichidae</taxon>
        <taxon>Stylonychinae</taxon>
        <taxon>Stylonychia</taxon>
    </lineage>
</organism>
<evidence type="ECO:0000313" key="2">
    <source>
        <dbReference type="EMBL" id="CDW80503.1"/>
    </source>
</evidence>
<dbReference type="EMBL" id="CCKQ01009038">
    <property type="protein sequence ID" value="CDW80503.1"/>
    <property type="molecule type" value="Genomic_DNA"/>
</dbReference>
<keyword evidence="1" id="KW-0812">Transmembrane</keyword>
<reference evidence="2 3" key="1">
    <citation type="submission" date="2014-06" db="EMBL/GenBank/DDBJ databases">
        <authorList>
            <person name="Swart Estienne"/>
        </authorList>
    </citation>
    <scope>NUCLEOTIDE SEQUENCE [LARGE SCALE GENOMIC DNA]</scope>
    <source>
        <strain evidence="2 3">130c</strain>
    </source>
</reference>
<feature type="transmembrane region" description="Helical" evidence="1">
    <location>
        <begin position="359"/>
        <end position="378"/>
    </location>
</feature>
<feature type="transmembrane region" description="Helical" evidence="1">
    <location>
        <begin position="250"/>
        <end position="269"/>
    </location>
</feature>
<feature type="transmembrane region" description="Helical" evidence="1">
    <location>
        <begin position="163"/>
        <end position="184"/>
    </location>
</feature>
<name>A0A078AI71_STYLE</name>